<organism evidence="2 3">
    <name type="scientific">Candidatus Thiodictyon syntrophicum</name>
    <dbReference type="NCBI Taxonomy" id="1166950"/>
    <lineage>
        <taxon>Bacteria</taxon>
        <taxon>Pseudomonadati</taxon>
        <taxon>Pseudomonadota</taxon>
        <taxon>Gammaproteobacteria</taxon>
        <taxon>Chromatiales</taxon>
        <taxon>Chromatiaceae</taxon>
        <taxon>Thiodictyon</taxon>
    </lineage>
</organism>
<keyword evidence="3" id="KW-1185">Reference proteome</keyword>
<dbReference type="Proteomes" id="UP000232638">
    <property type="component" value="Chromosome"/>
</dbReference>
<dbReference type="Pfam" id="PF18798">
    <property type="entry name" value="LPD3"/>
    <property type="match status" value="1"/>
</dbReference>
<dbReference type="KEGG" id="tsy:THSYN_06000"/>
<evidence type="ECO:0000313" key="3">
    <source>
        <dbReference type="Proteomes" id="UP000232638"/>
    </source>
</evidence>
<protein>
    <recommendedName>
        <fullName evidence="1">Large polyvalent protein-associated domain-containing protein</fullName>
    </recommendedName>
</protein>
<reference evidence="2 3" key="1">
    <citation type="submission" date="2017-03" db="EMBL/GenBank/DDBJ databases">
        <title>Complete genome sequence of Candidatus 'Thiodictyon syntrophicum' sp. nov. strain Cad16T, a photolithoautotroph purple sulfur bacterium isolated from an alpine meromictic lake.</title>
        <authorList>
            <person name="Luedin S.M."/>
            <person name="Pothier J.F."/>
            <person name="Danza F."/>
            <person name="Storelli N."/>
            <person name="Wittwer M."/>
            <person name="Tonolla M."/>
        </authorList>
    </citation>
    <scope>NUCLEOTIDE SEQUENCE [LARGE SCALE GENOMIC DNA]</scope>
    <source>
        <strain evidence="2 3">Cad16T</strain>
    </source>
</reference>
<sequence>MFICAFVGQRPGLYALAPAVVTELAGREFGDALSKVAKVALAKRADALLRQLQGGPGLDNDDTGWVLRINRKGRAKMGDNPDLTALESKAVAGIEALVRRAVLTETHPDLAHHNPQVAEVHRFYAALVVDGVLYRVKLTGKTFVPRLGQTRVLHALSAVEIENAPLGTLPAHGTPKASKPQAQPTTGRIISITDLLAGATLWDGTPLVRP</sequence>
<evidence type="ECO:0000259" key="1">
    <source>
        <dbReference type="Pfam" id="PF18798"/>
    </source>
</evidence>
<name>A0A2K8U4R7_9GAMM</name>
<feature type="domain" description="Large polyvalent protein-associated" evidence="1">
    <location>
        <begin position="40"/>
        <end position="141"/>
    </location>
</feature>
<dbReference type="EMBL" id="CP020370">
    <property type="protein sequence ID" value="AUB80547.1"/>
    <property type="molecule type" value="Genomic_DNA"/>
</dbReference>
<dbReference type="AlphaFoldDB" id="A0A2K8U4R7"/>
<accession>A0A2K8U4R7</accession>
<gene>
    <name evidence="2" type="ORF">THSYN_06000</name>
</gene>
<proteinExistence type="predicted"/>
<evidence type="ECO:0000313" key="2">
    <source>
        <dbReference type="EMBL" id="AUB80547.1"/>
    </source>
</evidence>
<dbReference type="InterPro" id="IPR040824">
    <property type="entry name" value="LPD3"/>
</dbReference>